<keyword evidence="2" id="KW-1185">Reference proteome</keyword>
<dbReference type="Proteomes" id="UP001316803">
    <property type="component" value="Unassembled WGS sequence"/>
</dbReference>
<comment type="caution">
    <text evidence="1">The sequence shown here is derived from an EMBL/GenBank/DDBJ whole genome shotgun (WGS) entry which is preliminary data.</text>
</comment>
<dbReference type="AlphaFoldDB" id="A0AAN8IAG9"/>
<dbReference type="EMBL" id="JAKLMC020000006">
    <property type="protein sequence ID" value="KAK5955550.1"/>
    <property type="molecule type" value="Genomic_DNA"/>
</dbReference>
<accession>A0AAN8IAG9</accession>
<gene>
    <name evidence="1" type="ORF">OHC33_003191</name>
</gene>
<organism evidence="1 2">
    <name type="scientific">Knufia fluminis</name>
    <dbReference type="NCBI Taxonomy" id="191047"/>
    <lineage>
        <taxon>Eukaryota</taxon>
        <taxon>Fungi</taxon>
        <taxon>Dikarya</taxon>
        <taxon>Ascomycota</taxon>
        <taxon>Pezizomycotina</taxon>
        <taxon>Eurotiomycetes</taxon>
        <taxon>Chaetothyriomycetidae</taxon>
        <taxon>Chaetothyriales</taxon>
        <taxon>Trichomeriaceae</taxon>
        <taxon>Knufia</taxon>
    </lineage>
</organism>
<evidence type="ECO:0000313" key="2">
    <source>
        <dbReference type="Proteomes" id="UP001316803"/>
    </source>
</evidence>
<evidence type="ECO:0000313" key="1">
    <source>
        <dbReference type="EMBL" id="KAK5955550.1"/>
    </source>
</evidence>
<dbReference type="SUPFAM" id="SSF81383">
    <property type="entry name" value="F-box domain"/>
    <property type="match status" value="1"/>
</dbReference>
<sequence length="80" mass="9609">MPRLLDLPHELLINILNHLADHNKHHEKNLLAMAATSNLFFHLTLDVELSHWEDRVKLDEGALIWWRARVIQRKKAMRWK</sequence>
<proteinExistence type="predicted"/>
<reference evidence="1 2" key="1">
    <citation type="submission" date="2022-12" db="EMBL/GenBank/DDBJ databases">
        <title>Genomic features and morphological characterization of a novel Knufia sp. strain isolated from spacecraft assembly facility.</title>
        <authorList>
            <person name="Teixeira M."/>
            <person name="Chander A.M."/>
            <person name="Stajich J.E."/>
            <person name="Venkateswaran K."/>
        </authorList>
    </citation>
    <scope>NUCLEOTIDE SEQUENCE [LARGE SCALE GENOMIC DNA]</scope>
    <source>
        <strain evidence="1 2">FJI-L2-BK-P2</strain>
    </source>
</reference>
<evidence type="ECO:0008006" key="3">
    <source>
        <dbReference type="Google" id="ProtNLM"/>
    </source>
</evidence>
<dbReference type="InterPro" id="IPR036047">
    <property type="entry name" value="F-box-like_dom_sf"/>
</dbReference>
<protein>
    <recommendedName>
        <fullName evidence="3">F-box domain-containing protein</fullName>
    </recommendedName>
</protein>
<name>A0AAN8IAG9_9EURO</name>